<dbReference type="PANTHER" id="PTHR34228:SF3">
    <property type="entry name" value="PHOSPHOLIPASE A2-LIKE PROTEIN Y52B11A.8"/>
    <property type="match status" value="1"/>
</dbReference>
<evidence type="ECO:0000256" key="2">
    <source>
        <dbReference type="SAM" id="SignalP"/>
    </source>
</evidence>
<dbReference type="GO" id="GO:0006644">
    <property type="term" value="P:phospholipid metabolic process"/>
    <property type="evidence" value="ECO:0007669"/>
    <property type="project" value="InterPro"/>
</dbReference>
<evidence type="ECO:0000313" key="3">
    <source>
        <dbReference type="EMBL" id="ADY46653.1"/>
    </source>
</evidence>
<protein>
    <submittedName>
        <fullName evidence="3">Phospholipase A2-like protein</fullName>
    </submittedName>
</protein>
<reference evidence="3" key="1">
    <citation type="journal article" date="2011" name="Genome Res.">
        <title>Deep small RNA sequencing from the nematode Ascaris reveals conservation, functional diversification, and novel developmental profiles.</title>
        <authorList>
            <person name="Wang J."/>
            <person name="Czech B."/>
            <person name="Crunk A."/>
            <person name="Wallace A."/>
            <person name="Mitreva M."/>
            <person name="Hannon G.J."/>
            <person name="Davis R.E."/>
        </authorList>
    </citation>
    <scope>NUCLEOTIDE SEQUENCE</scope>
</reference>
<feature type="compositionally biased region" description="Polar residues" evidence="1">
    <location>
        <begin position="45"/>
        <end position="54"/>
    </location>
</feature>
<feature type="chain" id="PRO_5003265481" evidence="2">
    <location>
        <begin position="20"/>
        <end position="235"/>
    </location>
</feature>
<dbReference type="GO" id="GO:0050482">
    <property type="term" value="P:arachidonate secretion"/>
    <property type="evidence" value="ECO:0007669"/>
    <property type="project" value="InterPro"/>
</dbReference>
<evidence type="ECO:0000256" key="1">
    <source>
        <dbReference type="SAM" id="MobiDB-lite"/>
    </source>
</evidence>
<accession>F1L949</accession>
<feature type="region of interest" description="Disordered" evidence="1">
    <location>
        <begin position="45"/>
        <end position="64"/>
    </location>
</feature>
<feature type="compositionally biased region" description="Acidic residues" evidence="1">
    <location>
        <begin position="55"/>
        <end position="64"/>
    </location>
</feature>
<dbReference type="PANTHER" id="PTHR34228">
    <property type="entry name" value="PROTEIN CBG09474-RELATED"/>
    <property type="match status" value="1"/>
</dbReference>
<sequence length="235" mass="26165">MVCLQPLLLLLASDLCVWSMTLHVSNTASPNKLFGVKTQSRETAAVNTTATSAGDSEEDSDEDEDIDWQCGTDDFTRLISGSTIDRDCPELKVAINDCCIVHDSCYDKQLGRKNCDDTFCNCLDNVTRSSAICYKEDGPTFCGLVRQFGELPYDAAAKAFIKKPETSVISSMTTPEEARPPRPTPKRITSAHRMFRRLLDNRTAEEWVDGLHSLQSVVLRSASIFRLLLGMFFAY</sequence>
<dbReference type="EMBL" id="JI174298">
    <property type="protein sequence ID" value="ADY46653.1"/>
    <property type="molecule type" value="mRNA"/>
</dbReference>
<proteinExistence type="evidence at transcript level"/>
<dbReference type="AlphaFoldDB" id="F1L949"/>
<name>F1L949_ASCSU</name>
<feature type="signal peptide" evidence="2">
    <location>
        <begin position="1"/>
        <end position="19"/>
    </location>
</feature>
<organism evidence="3">
    <name type="scientific">Ascaris suum</name>
    <name type="common">Pig roundworm</name>
    <name type="synonym">Ascaris lumbricoides</name>
    <dbReference type="NCBI Taxonomy" id="6253"/>
    <lineage>
        <taxon>Eukaryota</taxon>
        <taxon>Metazoa</taxon>
        <taxon>Ecdysozoa</taxon>
        <taxon>Nematoda</taxon>
        <taxon>Chromadorea</taxon>
        <taxon>Rhabditida</taxon>
        <taxon>Spirurina</taxon>
        <taxon>Ascaridomorpha</taxon>
        <taxon>Ascaridoidea</taxon>
        <taxon>Ascarididae</taxon>
        <taxon>Ascaris</taxon>
    </lineage>
</organism>
<dbReference type="SUPFAM" id="SSF48619">
    <property type="entry name" value="Phospholipase A2, PLA2"/>
    <property type="match status" value="1"/>
</dbReference>
<dbReference type="GO" id="GO:0004623">
    <property type="term" value="F:phospholipase A2 activity"/>
    <property type="evidence" value="ECO:0007669"/>
    <property type="project" value="InterPro"/>
</dbReference>
<keyword evidence="2" id="KW-0732">Signal</keyword>
<dbReference type="InterPro" id="IPR053322">
    <property type="entry name" value="PLA2-like"/>
</dbReference>
<dbReference type="InterPro" id="IPR036444">
    <property type="entry name" value="PLipase_A2_dom_sf"/>
</dbReference>